<sequence>MIFLCMGGKLDPAKAFVATTLFSILHNSLNNFAHFIPSIVQAKISLRRLNDFLHKNDIAKDVVLQDKWADSEVSVHIDKGEFKWTPSGEHATLQGIDMEIAKGSFVAVVGSVGTGKSSLLSAIMGQMHKSHGTVNVQVSI</sequence>
<organism evidence="9 10">
    <name type="scientific">Lymnaea stagnalis</name>
    <name type="common">Great pond snail</name>
    <name type="synonym">Helix stagnalis</name>
    <dbReference type="NCBI Taxonomy" id="6523"/>
    <lineage>
        <taxon>Eukaryota</taxon>
        <taxon>Metazoa</taxon>
        <taxon>Spiralia</taxon>
        <taxon>Lophotrochozoa</taxon>
        <taxon>Mollusca</taxon>
        <taxon>Gastropoda</taxon>
        <taxon>Heterobranchia</taxon>
        <taxon>Euthyneura</taxon>
        <taxon>Panpulmonata</taxon>
        <taxon>Hygrophila</taxon>
        <taxon>Lymnaeoidea</taxon>
        <taxon>Lymnaeidae</taxon>
        <taxon>Lymnaea</taxon>
    </lineage>
</organism>
<dbReference type="Gene3D" id="3.40.50.300">
    <property type="entry name" value="P-loop containing nucleotide triphosphate hydrolases"/>
    <property type="match status" value="1"/>
</dbReference>
<keyword evidence="2" id="KW-0812">Transmembrane</keyword>
<name>A0AAV2IEC8_LYMST</name>
<dbReference type="GO" id="GO:0042626">
    <property type="term" value="F:ATPase-coupled transmembrane transporter activity"/>
    <property type="evidence" value="ECO:0007669"/>
    <property type="project" value="TreeGrafter"/>
</dbReference>
<comment type="caution">
    <text evidence="9">The sequence shown here is derived from an EMBL/GenBank/DDBJ whole genome shotgun (WGS) entry which is preliminary data.</text>
</comment>
<dbReference type="SUPFAM" id="SSF52540">
    <property type="entry name" value="P-loop containing nucleoside triphosphate hydrolases"/>
    <property type="match status" value="1"/>
</dbReference>
<comment type="subcellular location">
    <subcellularLocation>
        <location evidence="1">Endomembrane system</location>
        <topology evidence="1">Multi-pass membrane protein</topology>
    </subcellularLocation>
</comment>
<evidence type="ECO:0000256" key="1">
    <source>
        <dbReference type="ARBA" id="ARBA00004127"/>
    </source>
</evidence>
<evidence type="ECO:0000256" key="3">
    <source>
        <dbReference type="ARBA" id="ARBA00022737"/>
    </source>
</evidence>
<keyword evidence="4" id="KW-0547">Nucleotide-binding</keyword>
<dbReference type="GO" id="GO:0016020">
    <property type="term" value="C:membrane"/>
    <property type="evidence" value="ECO:0007669"/>
    <property type="project" value="InterPro"/>
</dbReference>
<dbReference type="GO" id="GO:0012505">
    <property type="term" value="C:endomembrane system"/>
    <property type="evidence" value="ECO:0007669"/>
    <property type="project" value="UniProtKB-SubCell"/>
</dbReference>
<keyword evidence="6" id="KW-1133">Transmembrane helix</keyword>
<dbReference type="GO" id="GO:0005524">
    <property type="term" value="F:ATP binding"/>
    <property type="evidence" value="ECO:0007669"/>
    <property type="project" value="UniProtKB-KW"/>
</dbReference>
<evidence type="ECO:0000256" key="5">
    <source>
        <dbReference type="ARBA" id="ARBA00022840"/>
    </source>
</evidence>
<keyword evidence="5" id="KW-0067">ATP-binding</keyword>
<dbReference type="PANTHER" id="PTHR24223">
    <property type="entry name" value="ATP-BINDING CASSETTE SUB-FAMILY C"/>
    <property type="match status" value="1"/>
</dbReference>
<dbReference type="PANTHER" id="PTHR24223:SF443">
    <property type="entry name" value="MULTIDRUG-RESISTANCE LIKE PROTEIN 1, ISOFORM I"/>
    <property type="match status" value="1"/>
</dbReference>
<dbReference type="InterPro" id="IPR050173">
    <property type="entry name" value="ABC_transporter_C-like"/>
</dbReference>
<reference evidence="9 10" key="1">
    <citation type="submission" date="2024-04" db="EMBL/GenBank/DDBJ databases">
        <authorList>
            <consortium name="Genoscope - CEA"/>
            <person name="William W."/>
        </authorList>
    </citation>
    <scope>NUCLEOTIDE SEQUENCE [LARGE SCALE GENOMIC DNA]</scope>
</reference>
<evidence type="ECO:0000313" key="9">
    <source>
        <dbReference type="EMBL" id="CAL1544169.1"/>
    </source>
</evidence>
<dbReference type="Gene3D" id="1.20.1560.10">
    <property type="entry name" value="ABC transporter type 1, transmembrane domain"/>
    <property type="match status" value="1"/>
</dbReference>
<dbReference type="Pfam" id="PF00005">
    <property type="entry name" value="ABC_tran"/>
    <property type="match status" value="1"/>
</dbReference>
<dbReference type="InterPro" id="IPR036640">
    <property type="entry name" value="ABC1_TM_sf"/>
</dbReference>
<dbReference type="Proteomes" id="UP001497497">
    <property type="component" value="Unassembled WGS sequence"/>
</dbReference>
<gene>
    <name evidence="9" type="ORF">GSLYS_00017682001</name>
</gene>
<evidence type="ECO:0000313" key="10">
    <source>
        <dbReference type="Proteomes" id="UP001497497"/>
    </source>
</evidence>
<keyword evidence="3" id="KW-0677">Repeat</keyword>
<dbReference type="InterPro" id="IPR027417">
    <property type="entry name" value="P-loop_NTPase"/>
</dbReference>
<evidence type="ECO:0000256" key="6">
    <source>
        <dbReference type="ARBA" id="ARBA00022989"/>
    </source>
</evidence>
<accession>A0AAV2IEC8</accession>
<dbReference type="GO" id="GO:0016887">
    <property type="term" value="F:ATP hydrolysis activity"/>
    <property type="evidence" value="ECO:0007669"/>
    <property type="project" value="InterPro"/>
</dbReference>
<dbReference type="AlphaFoldDB" id="A0AAV2IEC8"/>
<evidence type="ECO:0000256" key="4">
    <source>
        <dbReference type="ARBA" id="ARBA00022741"/>
    </source>
</evidence>
<evidence type="ECO:0000256" key="7">
    <source>
        <dbReference type="ARBA" id="ARBA00023136"/>
    </source>
</evidence>
<feature type="domain" description="ABC transporter" evidence="8">
    <location>
        <begin position="93"/>
        <end position="137"/>
    </location>
</feature>
<keyword evidence="7" id="KW-0472">Membrane</keyword>
<evidence type="ECO:0000256" key="2">
    <source>
        <dbReference type="ARBA" id="ARBA00022692"/>
    </source>
</evidence>
<protein>
    <recommendedName>
        <fullName evidence="8">ABC transporter domain-containing protein</fullName>
    </recommendedName>
</protein>
<proteinExistence type="predicted"/>
<dbReference type="EMBL" id="CAXITT010000601">
    <property type="protein sequence ID" value="CAL1544169.1"/>
    <property type="molecule type" value="Genomic_DNA"/>
</dbReference>
<keyword evidence="10" id="KW-1185">Reference proteome</keyword>
<evidence type="ECO:0000259" key="8">
    <source>
        <dbReference type="Pfam" id="PF00005"/>
    </source>
</evidence>
<dbReference type="InterPro" id="IPR003439">
    <property type="entry name" value="ABC_transporter-like_ATP-bd"/>
</dbReference>